<feature type="chain" id="PRO_5037794989" evidence="2">
    <location>
        <begin position="19"/>
        <end position="316"/>
    </location>
</feature>
<proteinExistence type="predicted"/>
<evidence type="ECO:0000313" key="3">
    <source>
        <dbReference type="EMBL" id="KAG0548887.1"/>
    </source>
</evidence>
<feature type="compositionally biased region" description="Basic and acidic residues" evidence="1">
    <location>
        <begin position="63"/>
        <end position="79"/>
    </location>
</feature>
<sequence>MCANGWAAIRLLLGRTGGGLLTCVLYRGGEAIRGSSRSTRTSSRKLARRRAASSDVGVSSPTHDVKLTRTRRRGGDRDNVGNAKVSHTPTADAAYRTTSARDVRGADVPGYGPPMAEWACRAPPADAADAASHLFGPAPRQHGPKTNACCANVGGLPWSATIPGACSAPEGDGRWSAADGGGGGGGATEGPATMGRQIPAPRAAAAVAHPRTSRAAAAPERPAGEPLCMGVERREGWREEERWSGVQARAPAPLAAVAGEGPEARESSAFELGLSFQIGLPLETTLVSGPGRPADDTRVAWRLHEASVQDFKSVSP</sequence>
<feature type="compositionally biased region" description="Basic residues" evidence="1">
    <location>
        <begin position="42"/>
        <end position="51"/>
    </location>
</feature>
<dbReference type="AlphaFoldDB" id="A0A921S1P1"/>
<dbReference type="EMBL" id="CM027680">
    <property type="protein sequence ID" value="KAG0548887.1"/>
    <property type="molecule type" value="Genomic_DNA"/>
</dbReference>
<evidence type="ECO:0000256" key="1">
    <source>
        <dbReference type="SAM" id="MobiDB-lite"/>
    </source>
</evidence>
<feature type="region of interest" description="Disordered" evidence="1">
    <location>
        <begin position="171"/>
        <end position="194"/>
    </location>
</feature>
<reference evidence="3" key="1">
    <citation type="journal article" date="2019" name="BMC Genomics">
        <title>A new reference genome for Sorghum bicolor reveals high levels of sequence similarity between sweet and grain genotypes: implications for the genetics of sugar metabolism.</title>
        <authorList>
            <person name="Cooper E.A."/>
            <person name="Brenton Z.W."/>
            <person name="Flinn B.S."/>
            <person name="Jenkins J."/>
            <person name="Shu S."/>
            <person name="Flowers D."/>
            <person name="Luo F."/>
            <person name="Wang Y."/>
            <person name="Xia P."/>
            <person name="Barry K."/>
            <person name="Daum C."/>
            <person name="Lipzen A."/>
            <person name="Yoshinaga Y."/>
            <person name="Schmutz J."/>
            <person name="Saski C."/>
            <person name="Vermerris W."/>
            <person name="Kresovich S."/>
        </authorList>
    </citation>
    <scope>NUCLEOTIDE SEQUENCE</scope>
</reference>
<reference evidence="3" key="2">
    <citation type="submission" date="2020-10" db="EMBL/GenBank/DDBJ databases">
        <authorList>
            <person name="Cooper E.A."/>
            <person name="Brenton Z.W."/>
            <person name="Flinn B.S."/>
            <person name="Jenkins J."/>
            <person name="Shu S."/>
            <person name="Flowers D."/>
            <person name="Luo F."/>
            <person name="Wang Y."/>
            <person name="Xia P."/>
            <person name="Barry K."/>
            <person name="Daum C."/>
            <person name="Lipzen A."/>
            <person name="Yoshinaga Y."/>
            <person name="Schmutz J."/>
            <person name="Saski C."/>
            <person name="Vermerris W."/>
            <person name="Kresovich S."/>
        </authorList>
    </citation>
    <scope>NUCLEOTIDE SEQUENCE</scope>
</reference>
<feature type="compositionally biased region" description="Gly residues" evidence="1">
    <location>
        <begin position="179"/>
        <end position="188"/>
    </location>
</feature>
<feature type="signal peptide" evidence="2">
    <location>
        <begin position="1"/>
        <end position="18"/>
    </location>
</feature>
<evidence type="ECO:0000313" key="4">
    <source>
        <dbReference type="Proteomes" id="UP000807115"/>
    </source>
</evidence>
<keyword evidence="2" id="KW-0732">Signal</keyword>
<feature type="region of interest" description="Disordered" evidence="1">
    <location>
        <begin position="34"/>
        <end position="106"/>
    </location>
</feature>
<accession>A0A921S1P1</accession>
<name>A0A921S1P1_SORBI</name>
<organism evidence="3 4">
    <name type="scientific">Sorghum bicolor</name>
    <name type="common">Sorghum</name>
    <name type="synonym">Sorghum vulgare</name>
    <dbReference type="NCBI Taxonomy" id="4558"/>
    <lineage>
        <taxon>Eukaryota</taxon>
        <taxon>Viridiplantae</taxon>
        <taxon>Streptophyta</taxon>
        <taxon>Embryophyta</taxon>
        <taxon>Tracheophyta</taxon>
        <taxon>Spermatophyta</taxon>
        <taxon>Magnoliopsida</taxon>
        <taxon>Liliopsida</taxon>
        <taxon>Poales</taxon>
        <taxon>Poaceae</taxon>
        <taxon>PACMAD clade</taxon>
        <taxon>Panicoideae</taxon>
        <taxon>Andropogonodae</taxon>
        <taxon>Andropogoneae</taxon>
        <taxon>Sorghinae</taxon>
        <taxon>Sorghum</taxon>
    </lineage>
</organism>
<protein>
    <submittedName>
        <fullName evidence="3">Uncharacterized protein</fullName>
    </submittedName>
</protein>
<evidence type="ECO:0000256" key="2">
    <source>
        <dbReference type="SAM" id="SignalP"/>
    </source>
</evidence>
<gene>
    <name evidence="3" type="ORF">BDA96_01G206300</name>
</gene>
<dbReference type="Proteomes" id="UP000807115">
    <property type="component" value="Chromosome 1"/>
</dbReference>
<comment type="caution">
    <text evidence="3">The sequence shown here is derived from an EMBL/GenBank/DDBJ whole genome shotgun (WGS) entry which is preliminary data.</text>
</comment>